<dbReference type="Proteomes" id="UP001215151">
    <property type="component" value="Unassembled WGS sequence"/>
</dbReference>
<name>A0AAD7TGA0_9APHY</name>
<comment type="caution">
    <text evidence="3">The sequence shown here is derived from an EMBL/GenBank/DDBJ whole genome shotgun (WGS) entry which is preliminary data.</text>
</comment>
<keyword evidence="4" id="KW-1185">Reference proteome</keyword>
<gene>
    <name evidence="3" type="ORF">ONZ51_g12157</name>
</gene>
<evidence type="ECO:0000256" key="1">
    <source>
        <dbReference type="SAM" id="MobiDB-lite"/>
    </source>
</evidence>
<dbReference type="AlphaFoldDB" id="A0AAD7TGA0"/>
<dbReference type="SUPFAM" id="SSF81383">
    <property type="entry name" value="F-box domain"/>
    <property type="match status" value="1"/>
</dbReference>
<accession>A0AAD7TGA0</accession>
<dbReference type="Pfam" id="PF00646">
    <property type="entry name" value="F-box"/>
    <property type="match status" value="1"/>
</dbReference>
<reference evidence="3" key="1">
    <citation type="submission" date="2022-11" db="EMBL/GenBank/DDBJ databases">
        <title>Genome Sequence of Cubamyces cubensis.</title>
        <authorList>
            <person name="Buettner E."/>
        </authorList>
    </citation>
    <scope>NUCLEOTIDE SEQUENCE</scope>
    <source>
        <strain evidence="3">MPL-01</strain>
    </source>
</reference>
<sequence>MEFLDLPDDVLLLVFSNLYGEYALNVALTSKRLSALALPRVAAMIECNGRQHLRRLHAYLLSDTHTRAQYVRTLAIEVYTFKRDGVPDPPDIAPEIWQIHDDTFYDDVSQAHLIGDILLHSFNICELALERFQPCLQRDPRIGIALSSMTNLRHLRLSVLGDAALSVLQSSQSDITRLTLSYHTQEDLPLPDEPKTMPVLLDALAHFRNLRILKLWNFNPDLDLSAHYHTSGYTPPELPSVVYLRISESSVPALDMVRLCPSLRTLIFSVHIDFDMPFPSVPIEPYTAQSPSWRPLRRLMLSEHFEVGYVLKRLGRVDLLQIGGDLMNQDEVTRFLDLLRVTSPIELYLSVIPSTLPSNFWPDFVRATPRLRVLELKVDVPQMANTHVELLVSGAYCGARPRELSECSSQNALPGILAQLPVPCLRLYFPMPQLMLRRDEARVGAQRPTAQEQEIRRIEALRSLPQRLINTMPSLRYLAVLDGGRHESLLQGWVDVDDSDSEDKGRARTVYEWDELRHTDHIRSTKWWRVVDGPEGRTLQRITEQEGERMQQAFVDDEREASEDALTGTP</sequence>
<dbReference type="InterPro" id="IPR036047">
    <property type="entry name" value="F-box-like_dom_sf"/>
</dbReference>
<evidence type="ECO:0000313" key="4">
    <source>
        <dbReference type="Proteomes" id="UP001215151"/>
    </source>
</evidence>
<dbReference type="InterPro" id="IPR001810">
    <property type="entry name" value="F-box_dom"/>
</dbReference>
<feature type="region of interest" description="Disordered" evidence="1">
    <location>
        <begin position="545"/>
        <end position="570"/>
    </location>
</feature>
<evidence type="ECO:0000259" key="2">
    <source>
        <dbReference type="Pfam" id="PF00646"/>
    </source>
</evidence>
<dbReference type="Gene3D" id="3.80.10.10">
    <property type="entry name" value="Ribonuclease Inhibitor"/>
    <property type="match status" value="1"/>
</dbReference>
<protein>
    <recommendedName>
        <fullName evidence="2">F-box domain-containing protein</fullName>
    </recommendedName>
</protein>
<dbReference type="SUPFAM" id="SSF52047">
    <property type="entry name" value="RNI-like"/>
    <property type="match status" value="1"/>
</dbReference>
<feature type="domain" description="F-box" evidence="2">
    <location>
        <begin position="3"/>
        <end position="36"/>
    </location>
</feature>
<dbReference type="EMBL" id="JAPEVG010000689">
    <property type="protein sequence ID" value="KAJ8456390.1"/>
    <property type="molecule type" value="Genomic_DNA"/>
</dbReference>
<organism evidence="3 4">
    <name type="scientific">Trametes cubensis</name>
    <dbReference type="NCBI Taxonomy" id="1111947"/>
    <lineage>
        <taxon>Eukaryota</taxon>
        <taxon>Fungi</taxon>
        <taxon>Dikarya</taxon>
        <taxon>Basidiomycota</taxon>
        <taxon>Agaricomycotina</taxon>
        <taxon>Agaricomycetes</taxon>
        <taxon>Polyporales</taxon>
        <taxon>Polyporaceae</taxon>
        <taxon>Trametes</taxon>
    </lineage>
</organism>
<proteinExistence type="predicted"/>
<dbReference type="InterPro" id="IPR032675">
    <property type="entry name" value="LRR_dom_sf"/>
</dbReference>
<evidence type="ECO:0000313" key="3">
    <source>
        <dbReference type="EMBL" id="KAJ8456390.1"/>
    </source>
</evidence>